<dbReference type="OrthoDB" id="3989852at2759"/>
<comment type="caution">
    <text evidence="1">The sequence shown here is derived from an EMBL/GenBank/DDBJ whole genome shotgun (WGS) entry which is preliminary data.</text>
</comment>
<accession>A0A4T0WZK6</accession>
<dbReference type="EMBL" id="SELW01000507">
    <property type="protein sequence ID" value="TID24583.1"/>
    <property type="molecule type" value="Genomic_DNA"/>
</dbReference>
<gene>
    <name evidence="1" type="ORF">CANINC_003055</name>
</gene>
<evidence type="ECO:0000313" key="2">
    <source>
        <dbReference type="Proteomes" id="UP000307173"/>
    </source>
</evidence>
<keyword evidence="2" id="KW-1185">Reference proteome</keyword>
<dbReference type="Proteomes" id="UP000307173">
    <property type="component" value="Unassembled WGS sequence"/>
</dbReference>
<organism evidence="1 2">
    <name type="scientific">Pichia inconspicua</name>
    <dbReference type="NCBI Taxonomy" id="52247"/>
    <lineage>
        <taxon>Eukaryota</taxon>
        <taxon>Fungi</taxon>
        <taxon>Dikarya</taxon>
        <taxon>Ascomycota</taxon>
        <taxon>Saccharomycotina</taxon>
        <taxon>Pichiomycetes</taxon>
        <taxon>Pichiales</taxon>
        <taxon>Pichiaceae</taxon>
        <taxon>Pichia</taxon>
    </lineage>
</organism>
<reference evidence="1 2" key="1">
    <citation type="journal article" date="2019" name="Front. Genet.">
        <title>Whole-Genome Sequencing of the Opportunistic Yeast Pathogen Candida inconspicua Uncovers Its Hybrid Origin.</title>
        <authorList>
            <person name="Mixao V."/>
            <person name="Hansen A.P."/>
            <person name="Saus E."/>
            <person name="Boekhout T."/>
            <person name="Lass-Florl C."/>
            <person name="Gabaldon T."/>
        </authorList>
    </citation>
    <scope>NUCLEOTIDE SEQUENCE [LARGE SCALE GENOMIC DNA]</scope>
    <source>
        <strain evidence="1 2">CBS 180</strain>
    </source>
</reference>
<evidence type="ECO:0000313" key="1">
    <source>
        <dbReference type="EMBL" id="TID24583.1"/>
    </source>
</evidence>
<dbReference type="AlphaFoldDB" id="A0A4T0WZK6"/>
<proteinExistence type="predicted"/>
<sequence>MVLLPGSILMYLHFQATIIPGSTPVMRLQFQYMESCGPYAFYNISESAYDQVKPWKDAITNDFTRVEQILTVHLKYIKLTPGSEIGGIRLSVYKDDSIVVHQNQRSLGKKQWPFKPLSLDPFKHEFSLYRIDRTFTSWKDVVGKTYSKCVPFINNVDKGSDNVGLMDYLAPRWILSIFVPQGIQHMLSWDNLYSLLGRSDYKVKDKRVRSMDSYINTHGLDVMSVSTGFIVFNGEL</sequence>
<protein>
    <submittedName>
        <fullName evidence="1">Uncharacterized protein</fullName>
    </submittedName>
</protein>
<name>A0A4T0WZK6_9ASCO</name>